<feature type="transmembrane region" description="Helical" evidence="2">
    <location>
        <begin position="79"/>
        <end position="95"/>
    </location>
</feature>
<evidence type="ECO:0008006" key="5">
    <source>
        <dbReference type="Google" id="ProtNLM"/>
    </source>
</evidence>
<evidence type="ECO:0000256" key="1">
    <source>
        <dbReference type="SAM" id="MobiDB-lite"/>
    </source>
</evidence>
<protein>
    <recommendedName>
        <fullName evidence="5">Beta-carotene 15,15'-monooxygenase</fullName>
    </recommendedName>
</protein>
<feature type="transmembrane region" description="Helical" evidence="2">
    <location>
        <begin position="368"/>
        <end position="395"/>
    </location>
</feature>
<evidence type="ECO:0000313" key="4">
    <source>
        <dbReference type="Proteomes" id="UP000293036"/>
    </source>
</evidence>
<organism evidence="3 4">
    <name type="scientific">Arcanobacterium bovis</name>
    <dbReference type="NCBI Taxonomy" id="2529275"/>
    <lineage>
        <taxon>Bacteria</taxon>
        <taxon>Bacillati</taxon>
        <taxon>Actinomycetota</taxon>
        <taxon>Actinomycetes</taxon>
        <taxon>Actinomycetales</taxon>
        <taxon>Actinomycetaceae</taxon>
        <taxon>Arcanobacterium</taxon>
    </lineage>
</organism>
<gene>
    <name evidence="3" type="ORF">EZJ44_04570</name>
</gene>
<accession>A0A4Q9V0J7</accession>
<keyword evidence="4" id="KW-1185">Reference proteome</keyword>
<evidence type="ECO:0000256" key="2">
    <source>
        <dbReference type="SAM" id="Phobius"/>
    </source>
</evidence>
<feature type="region of interest" description="Disordered" evidence="1">
    <location>
        <begin position="419"/>
        <end position="440"/>
    </location>
</feature>
<feature type="compositionally biased region" description="Basic and acidic residues" evidence="1">
    <location>
        <begin position="431"/>
        <end position="440"/>
    </location>
</feature>
<name>A0A4Q9V0J7_9ACTO</name>
<keyword evidence="2" id="KW-1133">Transmembrane helix</keyword>
<feature type="compositionally biased region" description="Polar residues" evidence="1">
    <location>
        <begin position="419"/>
        <end position="429"/>
    </location>
</feature>
<feature type="transmembrane region" description="Helical" evidence="2">
    <location>
        <begin position="169"/>
        <end position="191"/>
    </location>
</feature>
<feature type="transmembrane region" description="Helical" evidence="2">
    <location>
        <begin position="235"/>
        <end position="253"/>
    </location>
</feature>
<dbReference type="Proteomes" id="UP000293036">
    <property type="component" value="Unassembled WGS sequence"/>
</dbReference>
<evidence type="ECO:0000313" key="3">
    <source>
        <dbReference type="EMBL" id="TBW22106.1"/>
    </source>
</evidence>
<feature type="transmembrane region" description="Helical" evidence="2">
    <location>
        <begin position="211"/>
        <end position="229"/>
    </location>
</feature>
<keyword evidence="2" id="KW-0472">Membrane</keyword>
<feature type="transmembrane region" description="Helical" evidence="2">
    <location>
        <begin position="12"/>
        <end position="31"/>
    </location>
</feature>
<keyword evidence="2" id="KW-0812">Transmembrane</keyword>
<dbReference type="RefSeq" id="WP_131280678.1">
    <property type="nucleotide sequence ID" value="NZ_JBHSLR010000009.1"/>
</dbReference>
<feature type="transmembrane region" description="Helical" evidence="2">
    <location>
        <begin position="265"/>
        <end position="287"/>
    </location>
</feature>
<dbReference type="OrthoDB" id="345021at2"/>
<feature type="transmembrane region" description="Helical" evidence="2">
    <location>
        <begin position="137"/>
        <end position="157"/>
    </location>
</feature>
<dbReference type="EMBL" id="SJDT01000003">
    <property type="protein sequence ID" value="TBW22106.1"/>
    <property type="molecule type" value="Genomic_DNA"/>
</dbReference>
<reference evidence="3 4" key="1">
    <citation type="submission" date="2019-02" db="EMBL/GenBank/DDBJ databases">
        <title>Arcanobacterium bovis sp. nov., isolated from the milk of a cow with mastitis.</title>
        <authorList>
            <person name="Sammra O."/>
            <person name="Foster G."/>
            <person name="Hassan A."/>
            <person name="Alssahen M."/>
            <person name="Laemmler C."/>
            <person name="Borowiak M."/>
            <person name="Malorny B."/>
            <person name="Abdulmawjood A."/>
        </authorList>
    </citation>
    <scope>NUCLEOTIDE SEQUENCE [LARGE SCALE GENOMIC DNA]</scope>
    <source>
        <strain evidence="3 4">C605018/01/1</strain>
    </source>
</reference>
<dbReference type="AlphaFoldDB" id="A0A4Q9V0J7"/>
<feature type="transmembrane region" description="Helical" evidence="2">
    <location>
        <begin position="101"/>
        <end position="117"/>
    </location>
</feature>
<feature type="transmembrane region" description="Helical" evidence="2">
    <location>
        <begin position="299"/>
        <end position="324"/>
    </location>
</feature>
<sequence length="440" mass="48420">MSKPRTRRLRDFVALFWMLCAVFVVFGRSIFPGYEWLAIHMILLGAVSHSVLVWSEYFAHTLLKSPPTQRENKWQDARILAFAAGALAVFIGYLAKIWICVLVGAVLVVIAVIWHVVHLERKIRTSLPGRFLIVVRYYEISGILLPIGATFGALLAWGVSDEWRGRLLIAHISVNLLGWVGFTVIGTLITLWPTLLRTRMHDSAQKWAKQALAPLCCGLFVIVCGALSGYRLITAMGLVVYLVGLLWWGRSLISPMRAKGIREYAPAAVACAALWALLGLGVVGWALVTSPSWGDVTQYLPFIGVLFAAGFGIQILIGALSYLIPSLIGQGPATVRAVQARMNFAATFRLVTPNVALLLWIFPTEDGVRAALMALTVLVYAAFIPVMMSAIFTGLRVRRESGENRAFFVDPDPHRRQNLLQGNKSSVGSGSKERHGQVAK</sequence>
<comment type="caution">
    <text evidence="3">The sequence shown here is derived from an EMBL/GenBank/DDBJ whole genome shotgun (WGS) entry which is preliminary data.</text>
</comment>
<proteinExistence type="predicted"/>
<feature type="transmembrane region" description="Helical" evidence="2">
    <location>
        <begin position="37"/>
        <end position="58"/>
    </location>
</feature>
<feature type="transmembrane region" description="Helical" evidence="2">
    <location>
        <begin position="344"/>
        <end position="362"/>
    </location>
</feature>